<accession>A0A9X7Z4N6</accession>
<gene>
    <name evidence="1" type="ORF">JZ786_13110</name>
    <name evidence="2" type="ORF">JZ786_13250</name>
    <name evidence="3" type="ORF">JZ786_23445</name>
    <name evidence="4" type="ORF">JZ786_23590</name>
</gene>
<evidence type="ECO:0000313" key="5">
    <source>
        <dbReference type="Proteomes" id="UP000663505"/>
    </source>
</evidence>
<evidence type="ECO:0000313" key="4">
    <source>
        <dbReference type="EMBL" id="QSO47333.1"/>
    </source>
</evidence>
<name>A0A9X7Z4N6_9BACL</name>
<protein>
    <submittedName>
        <fullName evidence="2">DUF4338 domain-containing protein</fullName>
    </submittedName>
</protein>
<dbReference type="Pfam" id="PF14236">
    <property type="entry name" value="DruA"/>
    <property type="match status" value="1"/>
</dbReference>
<dbReference type="EMBL" id="CP071182">
    <property type="protein sequence ID" value="QSO45514.1"/>
    <property type="molecule type" value="Genomic_DNA"/>
</dbReference>
<dbReference type="Proteomes" id="UP000663505">
    <property type="component" value="Chromosome"/>
</dbReference>
<dbReference type="KEGG" id="afx:JZ786_13250"/>
<keyword evidence="5" id="KW-1185">Reference proteome</keyword>
<organism evidence="2 5">
    <name type="scientific">Alicyclobacillus mengziensis</name>
    <dbReference type="NCBI Taxonomy" id="2931921"/>
    <lineage>
        <taxon>Bacteria</taxon>
        <taxon>Bacillati</taxon>
        <taxon>Bacillota</taxon>
        <taxon>Bacilli</taxon>
        <taxon>Bacillales</taxon>
        <taxon>Alicyclobacillaceae</taxon>
        <taxon>Alicyclobacillus</taxon>
    </lineage>
</organism>
<dbReference type="EMBL" id="CP071182">
    <property type="protein sequence ID" value="QSO45542.1"/>
    <property type="molecule type" value="Genomic_DNA"/>
</dbReference>
<dbReference type="InterPro" id="IPR025639">
    <property type="entry name" value="DruA"/>
</dbReference>
<evidence type="ECO:0000313" key="1">
    <source>
        <dbReference type="EMBL" id="QSO45514.1"/>
    </source>
</evidence>
<evidence type="ECO:0000313" key="3">
    <source>
        <dbReference type="EMBL" id="QSO47306.1"/>
    </source>
</evidence>
<sequence>MFTESELAVIRRIIASPQQFPTRAAIAREMCAVLDWLKPDGLPKVMSARVALLRMQEDGLLSLPAPTHSYTPAQRVKITDVSSPQPEIRCSISELVNLTLHRVTTTADSKLWNELVERYHYLGYRPLPGAQVRYIVKHEDTLLAVLGFGAAAWKVAARDSFIGWKATQRSDQLHLVINNARFLILPWVHVPHLASRILGMAARQVTRDWPKLYGYKPVLLETFVERERFSGTCYKAANWLCVGQTTGRGKLDRYHRHSLPVKDVYVYPLHRHFRRFLAIEETY</sequence>
<reference evidence="2 5" key="1">
    <citation type="submission" date="2021-02" db="EMBL/GenBank/DDBJ databases">
        <title>Alicyclobacillus curvatus sp. nov. and Alicyclobacillus mengziensis sp. nov., two acidophilic bacteria isolated from acid mine drainage.</title>
        <authorList>
            <person name="Huang Y."/>
        </authorList>
    </citation>
    <scope>NUCLEOTIDE SEQUENCE [LARGE SCALE GENOMIC DNA]</scope>
    <source>
        <strain evidence="2 5">S30H14</strain>
    </source>
</reference>
<evidence type="ECO:0000313" key="2">
    <source>
        <dbReference type="EMBL" id="QSO45542.1"/>
    </source>
</evidence>
<dbReference type="AlphaFoldDB" id="A0A9X7Z4N6"/>
<dbReference type="KEGG" id="afx:JZ786_23445"/>
<dbReference type="EMBL" id="CP071182">
    <property type="protein sequence ID" value="QSO47333.1"/>
    <property type="molecule type" value="Genomic_DNA"/>
</dbReference>
<dbReference type="KEGG" id="afx:JZ786_13110"/>
<dbReference type="EMBL" id="CP071182">
    <property type="protein sequence ID" value="QSO47306.1"/>
    <property type="molecule type" value="Genomic_DNA"/>
</dbReference>
<dbReference type="RefSeq" id="WP_206654885.1">
    <property type="nucleotide sequence ID" value="NZ_CP071182.1"/>
</dbReference>
<dbReference type="KEGG" id="afx:JZ786_23590"/>
<proteinExistence type="predicted"/>